<protein>
    <recommendedName>
        <fullName evidence="6">Succinylglutamate desuccinylase/Aspartoacylase catalytic domain-containing protein</fullName>
    </recommendedName>
</protein>
<dbReference type="EMBL" id="SOQX01000001">
    <property type="protein sequence ID" value="TDY04180.1"/>
    <property type="molecule type" value="Genomic_DNA"/>
</dbReference>
<gene>
    <name evidence="7" type="ORF">EDC23_0552</name>
</gene>
<keyword evidence="8" id="KW-1185">Reference proteome</keyword>
<dbReference type="InterPro" id="IPR043795">
    <property type="entry name" value="N-alpha-Ac-DABA-like"/>
</dbReference>
<reference evidence="7 8" key="1">
    <citation type="submission" date="2019-03" db="EMBL/GenBank/DDBJ databases">
        <title>Genomic Encyclopedia of Type Strains, Phase IV (KMG-IV): sequencing the most valuable type-strain genomes for metagenomic binning, comparative biology and taxonomic classification.</title>
        <authorList>
            <person name="Goeker M."/>
        </authorList>
    </citation>
    <scope>NUCLEOTIDE SEQUENCE [LARGE SCALE GENOMIC DNA]</scope>
    <source>
        <strain evidence="7 8">DSM 16326</strain>
    </source>
</reference>
<evidence type="ECO:0000313" key="8">
    <source>
        <dbReference type="Proteomes" id="UP000294914"/>
    </source>
</evidence>
<dbReference type="AlphaFoldDB" id="A0A4R8IX90"/>
<evidence type="ECO:0000256" key="5">
    <source>
        <dbReference type="SAM" id="MobiDB-lite"/>
    </source>
</evidence>
<organism evidence="7 8">
    <name type="scientific">Thiohalophilus thiocyanatoxydans</name>
    <dbReference type="NCBI Taxonomy" id="381308"/>
    <lineage>
        <taxon>Bacteria</taxon>
        <taxon>Pseudomonadati</taxon>
        <taxon>Pseudomonadota</taxon>
        <taxon>Gammaproteobacteria</taxon>
        <taxon>Thiohalomonadales</taxon>
        <taxon>Thiohalophilaceae</taxon>
        <taxon>Thiohalophilus</taxon>
    </lineage>
</organism>
<evidence type="ECO:0000313" key="7">
    <source>
        <dbReference type="EMBL" id="TDY04180.1"/>
    </source>
</evidence>
<keyword evidence="3" id="KW-0378">Hydrolase</keyword>
<keyword evidence="4" id="KW-0862">Zinc</keyword>
<dbReference type="RefSeq" id="WP_134080862.1">
    <property type="nucleotide sequence ID" value="NZ_SOQX01000001.1"/>
</dbReference>
<dbReference type="InterPro" id="IPR053138">
    <property type="entry name" value="N-alpha-Ac-DABA_deacetylase"/>
</dbReference>
<evidence type="ECO:0000259" key="6">
    <source>
        <dbReference type="Pfam" id="PF24827"/>
    </source>
</evidence>
<keyword evidence="2" id="KW-0479">Metal-binding</keyword>
<dbReference type="SUPFAM" id="SSF53187">
    <property type="entry name" value="Zn-dependent exopeptidases"/>
    <property type="match status" value="1"/>
</dbReference>
<comment type="cofactor">
    <cofactor evidence="1">
        <name>Zn(2+)</name>
        <dbReference type="ChEBI" id="CHEBI:29105"/>
    </cofactor>
</comment>
<dbReference type="Pfam" id="PF24827">
    <property type="entry name" value="AstE_AspA_cat"/>
    <property type="match status" value="1"/>
</dbReference>
<dbReference type="PANTHER" id="PTHR37326:SF2">
    <property type="entry name" value="SUCCINYLGLUTAMATE DESUCCINYLASE_ASPARTOACYLASE FAMILY PROTEIN"/>
    <property type="match status" value="1"/>
</dbReference>
<feature type="domain" description="Succinylglutamate desuccinylase/Aspartoacylase catalytic" evidence="6">
    <location>
        <begin position="46"/>
        <end position="226"/>
    </location>
</feature>
<dbReference type="Proteomes" id="UP000294914">
    <property type="component" value="Unassembled WGS sequence"/>
</dbReference>
<dbReference type="GO" id="GO:0046872">
    <property type="term" value="F:metal ion binding"/>
    <property type="evidence" value="ECO:0007669"/>
    <property type="project" value="UniProtKB-KW"/>
</dbReference>
<accession>A0A4R8IX90</accession>
<dbReference type="Gene3D" id="3.40.630.10">
    <property type="entry name" value="Zn peptidases"/>
    <property type="match status" value="1"/>
</dbReference>
<sequence length="352" mass="39038">MDAEFISVNGNRIPRNSRVTLDLPVARLYTHSQVAMPVQVIRGKKPGPALFVSAAIHGDELNGVEIIRRLLRLPVLKRLRGTLFAIPIVNVYGFIQQSRYLPDRRDLNRSFPGSERGSLAARVAYQFMHEIVEQSTHGIDLHTGAIHRTNLPQIRANIDDSQTADLAHVFGVPVILNADLRDNSLREAAAEKGIPMLLYEAGEALRFDEVSIRAGLKGITNVMRHLEMLPPSRSRRQREHKPLYARASSWVRAPAGGILRTMVPLGGSVEKDQLLGILADPFGEHEMEIQAPCDGIVIGRTNLPLANEGDALFHVARYRKLETVTARVEEFTEQHQPDTDPGSPPDAEPPIV</sequence>
<dbReference type="InterPro" id="IPR055438">
    <property type="entry name" value="AstE_AspA_cat"/>
</dbReference>
<feature type="compositionally biased region" description="Pro residues" evidence="5">
    <location>
        <begin position="342"/>
        <end position="352"/>
    </location>
</feature>
<dbReference type="CDD" id="cd06251">
    <property type="entry name" value="M14_ASTE_ASPA-like"/>
    <property type="match status" value="1"/>
</dbReference>
<dbReference type="GO" id="GO:0016811">
    <property type="term" value="F:hydrolase activity, acting on carbon-nitrogen (but not peptide) bonds, in linear amides"/>
    <property type="evidence" value="ECO:0007669"/>
    <property type="project" value="InterPro"/>
</dbReference>
<name>A0A4R8IX90_9GAMM</name>
<dbReference type="PANTHER" id="PTHR37326">
    <property type="entry name" value="BLL3975 PROTEIN"/>
    <property type="match status" value="1"/>
</dbReference>
<evidence type="ECO:0000256" key="3">
    <source>
        <dbReference type="ARBA" id="ARBA00022801"/>
    </source>
</evidence>
<comment type="caution">
    <text evidence="7">The sequence shown here is derived from an EMBL/GenBank/DDBJ whole genome shotgun (WGS) entry which is preliminary data.</text>
</comment>
<dbReference type="GO" id="GO:0016788">
    <property type="term" value="F:hydrolase activity, acting on ester bonds"/>
    <property type="evidence" value="ECO:0007669"/>
    <property type="project" value="InterPro"/>
</dbReference>
<evidence type="ECO:0000256" key="2">
    <source>
        <dbReference type="ARBA" id="ARBA00022723"/>
    </source>
</evidence>
<evidence type="ECO:0000256" key="4">
    <source>
        <dbReference type="ARBA" id="ARBA00022833"/>
    </source>
</evidence>
<feature type="region of interest" description="Disordered" evidence="5">
    <location>
        <begin position="330"/>
        <end position="352"/>
    </location>
</feature>
<proteinExistence type="predicted"/>
<evidence type="ECO:0000256" key="1">
    <source>
        <dbReference type="ARBA" id="ARBA00001947"/>
    </source>
</evidence>
<dbReference type="OrthoDB" id="9782876at2"/>
<dbReference type="PIRSF" id="PIRSF039012">
    <property type="entry name" value="ASP"/>
    <property type="match status" value="1"/>
</dbReference>